<dbReference type="PANTHER" id="PTHR30625:SF3">
    <property type="entry name" value="TOL-PAL SYSTEM PROTEIN TOLQ"/>
    <property type="match status" value="1"/>
</dbReference>
<evidence type="ECO:0000256" key="8">
    <source>
        <dbReference type="SAM" id="SignalP"/>
    </source>
</evidence>
<name>A0A250DMB2_9BURK</name>
<evidence type="ECO:0000259" key="9">
    <source>
        <dbReference type="Pfam" id="PF01618"/>
    </source>
</evidence>
<comment type="subcellular location">
    <subcellularLocation>
        <location evidence="1">Cell membrane</location>
        <topology evidence="1">Multi-pass membrane protein</topology>
    </subcellularLocation>
    <subcellularLocation>
        <location evidence="6">Membrane</location>
        <topology evidence="6">Multi-pass membrane protein</topology>
    </subcellularLocation>
</comment>
<dbReference type="InterPro" id="IPR002898">
    <property type="entry name" value="MotA_ExbB_proton_chnl"/>
</dbReference>
<dbReference type="InterPro" id="IPR018765">
    <property type="entry name" value="DUF2341"/>
</dbReference>
<dbReference type="AlphaFoldDB" id="A0A250DMB2"/>
<dbReference type="GO" id="GO:0017038">
    <property type="term" value="P:protein import"/>
    <property type="evidence" value="ECO:0007669"/>
    <property type="project" value="TreeGrafter"/>
</dbReference>
<keyword evidence="5 7" id="KW-0472">Membrane</keyword>
<feature type="signal peptide" evidence="8">
    <location>
        <begin position="1"/>
        <end position="22"/>
    </location>
</feature>
<dbReference type="Proteomes" id="UP000217154">
    <property type="component" value="Chromosome"/>
</dbReference>
<feature type="transmembrane region" description="Helical" evidence="7">
    <location>
        <begin position="503"/>
        <end position="525"/>
    </location>
</feature>
<feature type="domain" description="DUF2341" evidence="10">
    <location>
        <begin position="72"/>
        <end position="137"/>
    </location>
</feature>
<dbReference type="RefSeq" id="WP_095745871.1">
    <property type="nucleotide sequence ID" value="NZ_CP023284.1"/>
</dbReference>
<keyword evidence="2" id="KW-1003">Cell membrane</keyword>
<organism evidence="11 12">
    <name type="scientific">Variovorax boronicumulans</name>
    <dbReference type="NCBI Taxonomy" id="436515"/>
    <lineage>
        <taxon>Bacteria</taxon>
        <taxon>Pseudomonadati</taxon>
        <taxon>Pseudomonadota</taxon>
        <taxon>Betaproteobacteria</taxon>
        <taxon>Burkholderiales</taxon>
        <taxon>Comamonadaceae</taxon>
        <taxon>Variovorax</taxon>
    </lineage>
</organism>
<evidence type="ECO:0000259" key="10">
    <source>
        <dbReference type="Pfam" id="PF10102"/>
    </source>
</evidence>
<dbReference type="KEGG" id="vbo:CKY39_21515"/>
<evidence type="ECO:0000256" key="7">
    <source>
        <dbReference type="SAM" id="Phobius"/>
    </source>
</evidence>
<feature type="chain" id="PRO_5012422392" evidence="8">
    <location>
        <begin position="23"/>
        <end position="602"/>
    </location>
</feature>
<dbReference type="SUPFAM" id="SSF49899">
    <property type="entry name" value="Concanavalin A-like lectins/glucanases"/>
    <property type="match status" value="1"/>
</dbReference>
<dbReference type="InterPro" id="IPR013320">
    <property type="entry name" value="ConA-like_dom_sf"/>
</dbReference>
<keyword evidence="8" id="KW-0732">Signal</keyword>
<protein>
    <submittedName>
        <fullName evidence="11">Biopolymer transporter ExbB</fullName>
    </submittedName>
</protein>
<gene>
    <name evidence="11" type="ORF">CKY39_21515</name>
</gene>
<proteinExistence type="inferred from homology"/>
<keyword evidence="6" id="KW-0653">Protein transport</keyword>
<dbReference type="InterPro" id="IPR050790">
    <property type="entry name" value="ExbB/TolQ_transport"/>
</dbReference>
<comment type="similarity">
    <text evidence="6">Belongs to the exbB/tolQ family.</text>
</comment>
<sequence>MRRLLFIALTLLSTLLPGLAHAWWQAEWAYRKPVTIDGGPQAGAIGSDAGRVPVLVRLHTGNFKFEGVSETGADLRFVAGDDKTVLNHQIEQFDPLLGIALIWVDVPNVSAGTPQKLWMYYGNPKAPASGNGQRSFDPDYTLVYHFAEGAVPPRDTTAYGNNGQTAAVPVEGTVIGKGAQLGNGALMLPATPSLAVTAGGTLTFSAWIKPDSLGARQAIYARRDGAGELVVGIDQGVPFVQVNGQRSTPGQPVQAGQWSHLAVKAEGDSVALYVGGRPAVSLAAKLPALNTAAALGADAPATAPAAPGAAPVAGFAPFTGAIDEVRLSKVARPDALLLADAVSQGAESRLAAFGPDEQQAGKSHFGFILAAMPLDAWIVVGLLGLMMALSWAIMIGKGRNFGATSRANATFIEHFREAAGAPLDRLATNNTVPQEVRADSSLWRLYEVAIEEMRRRHDRGYDLNAVSASTIGAIRAAMDGVMVRETERMSKRMNWLSTTIEGAPYVGLFGTVIGIMLVFVVAAMAGAVDINSVAPGMAAALLCTAAGLGVAIPALFGYNWLASRSDAIGADMAVFVDEFVTRLAEEQGEGRSLPVAVQARRA</sequence>
<evidence type="ECO:0000256" key="2">
    <source>
        <dbReference type="ARBA" id="ARBA00022475"/>
    </source>
</evidence>
<dbReference type="Pfam" id="PF10102">
    <property type="entry name" value="DUF2341"/>
    <property type="match status" value="1"/>
</dbReference>
<dbReference type="Pfam" id="PF13385">
    <property type="entry name" value="Laminin_G_3"/>
    <property type="match status" value="1"/>
</dbReference>
<keyword evidence="3 7" id="KW-0812">Transmembrane</keyword>
<feature type="transmembrane region" description="Helical" evidence="7">
    <location>
        <begin position="376"/>
        <end position="396"/>
    </location>
</feature>
<dbReference type="PANTHER" id="PTHR30625">
    <property type="entry name" value="PROTEIN TOLQ"/>
    <property type="match status" value="1"/>
</dbReference>
<dbReference type="GO" id="GO:0005886">
    <property type="term" value="C:plasma membrane"/>
    <property type="evidence" value="ECO:0007669"/>
    <property type="project" value="UniProtKB-SubCell"/>
</dbReference>
<feature type="domain" description="MotA/TolQ/ExbB proton channel" evidence="9">
    <location>
        <begin position="466"/>
        <end position="570"/>
    </location>
</feature>
<keyword evidence="4 7" id="KW-1133">Transmembrane helix</keyword>
<evidence type="ECO:0000256" key="3">
    <source>
        <dbReference type="ARBA" id="ARBA00022692"/>
    </source>
</evidence>
<accession>A0A250DMB2</accession>
<reference evidence="11 12" key="1">
    <citation type="submission" date="2017-09" db="EMBL/GenBank/DDBJ databases">
        <title>The diverse metabolic capabilities of V. boronicumulans make it an excellent choice for continued studies on novel biodegradation.</title>
        <authorList>
            <person name="Sun S."/>
        </authorList>
    </citation>
    <scope>NUCLEOTIDE SEQUENCE [LARGE SCALE GENOMIC DNA]</scope>
    <source>
        <strain evidence="11 12">J1</strain>
    </source>
</reference>
<dbReference type="Gene3D" id="2.60.120.200">
    <property type="match status" value="1"/>
</dbReference>
<evidence type="ECO:0000313" key="11">
    <source>
        <dbReference type="EMBL" id="ATA55515.1"/>
    </source>
</evidence>
<evidence type="ECO:0000313" key="12">
    <source>
        <dbReference type="Proteomes" id="UP000217154"/>
    </source>
</evidence>
<feature type="transmembrane region" description="Helical" evidence="7">
    <location>
        <begin position="537"/>
        <end position="556"/>
    </location>
</feature>
<keyword evidence="6" id="KW-0813">Transport</keyword>
<evidence type="ECO:0000256" key="1">
    <source>
        <dbReference type="ARBA" id="ARBA00004651"/>
    </source>
</evidence>
<dbReference type="EMBL" id="CP023284">
    <property type="protein sequence ID" value="ATA55515.1"/>
    <property type="molecule type" value="Genomic_DNA"/>
</dbReference>
<evidence type="ECO:0000256" key="4">
    <source>
        <dbReference type="ARBA" id="ARBA00022989"/>
    </source>
</evidence>
<dbReference type="Pfam" id="PF01618">
    <property type="entry name" value="MotA_ExbB"/>
    <property type="match status" value="1"/>
</dbReference>
<evidence type="ECO:0000256" key="5">
    <source>
        <dbReference type="ARBA" id="ARBA00023136"/>
    </source>
</evidence>
<evidence type="ECO:0000256" key="6">
    <source>
        <dbReference type="RuleBase" id="RU004057"/>
    </source>
</evidence>